<dbReference type="EMBL" id="CAFBLU010000007">
    <property type="protein sequence ID" value="CAB4868948.1"/>
    <property type="molecule type" value="Genomic_DNA"/>
</dbReference>
<organism evidence="2">
    <name type="scientific">freshwater metagenome</name>
    <dbReference type="NCBI Taxonomy" id="449393"/>
    <lineage>
        <taxon>unclassified sequences</taxon>
        <taxon>metagenomes</taxon>
        <taxon>ecological metagenomes</taxon>
    </lineage>
</organism>
<gene>
    <name evidence="2" type="ORF">UFOPK3444_00613</name>
</gene>
<feature type="transmembrane region" description="Helical" evidence="1">
    <location>
        <begin position="121"/>
        <end position="143"/>
    </location>
</feature>
<accession>A0A6J7DI14</accession>
<feature type="transmembrane region" description="Helical" evidence="1">
    <location>
        <begin position="199"/>
        <end position="217"/>
    </location>
</feature>
<protein>
    <submittedName>
        <fullName evidence="2">Unannotated protein</fullName>
    </submittedName>
</protein>
<feature type="transmembrane region" description="Helical" evidence="1">
    <location>
        <begin position="72"/>
        <end position="92"/>
    </location>
</feature>
<dbReference type="AlphaFoldDB" id="A0A6J7DI14"/>
<keyword evidence="1" id="KW-0812">Transmembrane</keyword>
<dbReference type="Pfam" id="PF11139">
    <property type="entry name" value="SfLAP"/>
    <property type="match status" value="1"/>
</dbReference>
<keyword evidence="1" id="KW-0472">Membrane</keyword>
<reference evidence="2" key="1">
    <citation type="submission" date="2020-05" db="EMBL/GenBank/DDBJ databases">
        <authorList>
            <person name="Chiriac C."/>
            <person name="Salcher M."/>
            <person name="Ghai R."/>
            <person name="Kavagutti S V."/>
        </authorList>
    </citation>
    <scope>NUCLEOTIDE SEQUENCE</scope>
</reference>
<feature type="transmembrane region" description="Helical" evidence="1">
    <location>
        <begin position="155"/>
        <end position="179"/>
    </location>
</feature>
<feature type="transmembrane region" description="Helical" evidence="1">
    <location>
        <begin position="39"/>
        <end position="60"/>
    </location>
</feature>
<sequence>MGSLLTHVLPLAAGAAISPTIMTLSVLILSGPHGKARQAVFTVVNVSLMCLLGIFGTAYMAHAADRHKSGKVNSASVAVDVTLGIVLLLLAIREHYSPAKDTEHDSADAAGKSTGIAVPKYAALGVVMTLTNFTTLALFAPALKEIAISKQPHSTELAVGLILVVIATVTAWVPLLLTVLVPGPAERILGSINHFTTTYKHQIVQVVMFVFGIYLLAKGLTRG</sequence>
<dbReference type="InterPro" id="IPR021315">
    <property type="entry name" value="Gap/Sap"/>
</dbReference>
<proteinExistence type="predicted"/>
<name>A0A6J7DI14_9ZZZZ</name>
<keyword evidence="1" id="KW-1133">Transmembrane helix</keyword>
<evidence type="ECO:0000313" key="2">
    <source>
        <dbReference type="EMBL" id="CAB4868948.1"/>
    </source>
</evidence>
<evidence type="ECO:0000256" key="1">
    <source>
        <dbReference type="SAM" id="Phobius"/>
    </source>
</evidence>